<evidence type="ECO:0000256" key="1">
    <source>
        <dbReference type="SAM" id="Phobius"/>
    </source>
</evidence>
<sequence>MCMSGELASHVHVIVHMQTLVFIQIIRKIIHIIYLIVVHIHIQVLVITLSLLISNLVQVGSRPHLQVEPADVSAHFGRHIGRQRPTASAYSLVHAGLHLCSEARLHVLVGRWHLLAVGHHRAQGLLAGQCVAAVHCGRVVAVHIAASSSSQKLQVAPGLFDKVVALFVTGQKNAYGRQIDQSVQTILSIGPVLVLDKNFVHARKIHILNGLGETSVQVNIVGQAVHFFERHAHSSLIASNSLRHHGPQLVDSGLAVQSQSKQFVYLECVNVELENFHTNVTRLVVLERLVVFNQLDVPVDVKGIFGVAQRFEHTYLLVGVRLLDHVVVAVEFEQAQLFVCALQIVVQVEVGDYLLGGLFNSELFVHVDNPVCGDARLGNNHSYFACILHVFSQSFGLHLLGYLLF</sequence>
<name>A0A3M7Q947_BRAPC</name>
<keyword evidence="1" id="KW-0472">Membrane</keyword>
<keyword evidence="3" id="KW-1185">Reference proteome</keyword>
<reference evidence="2 3" key="1">
    <citation type="journal article" date="2018" name="Sci. Rep.">
        <title>Genomic signatures of local adaptation to the degree of environmental predictability in rotifers.</title>
        <authorList>
            <person name="Franch-Gras L."/>
            <person name="Hahn C."/>
            <person name="Garcia-Roger E.M."/>
            <person name="Carmona M.J."/>
            <person name="Serra M."/>
            <person name="Gomez A."/>
        </authorList>
    </citation>
    <scope>NUCLEOTIDE SEQUENCE [LARGE SCALE GENOMIC DNA]</scope>
    <source>
        <strain evidence="2">HYR1</strain>
    </source>
</reference>
<feature type="transmembrane region" description="Helical" evidence="1">
    <location>
        <begin position="32"/>
        <end position="53"/>
    </location>
</feature>
<organism evidence="2 3">
    <name type="scientific">Brachionus plicatilis</name>
    <name type="common">Marine rotifer</name>
    <name type="synonym">Brachionus muelleri</name>
    <dbReference type="NCBI Taxonomy" id="10195"/>
    <lineage>
        <taxon>Eukaryota</taxon>
        <taxon>Metazoa</taxon>
        <taxon>Spiralia</taxon>
        <taxon>Gnathifera</taxon>
        <taxon>Rotifera</taxon>
        <taxon>Eurotatoria</taxon>
        <taxon>Monogononta</taxon>
        <taxon>Pseudotrocha</taxon>
        <taxon>Ploima</taxon>
        <taxon>Brachionidae</taxon>
        <taxon>Brachionus</taxon>
    </lineage>
</organism>
<dbReference type="EMBL" id="REGN01007026">
    <property type="protein sequence ID" value="RNA07475.1"/>
    <property type="molecule type" value="Genomic_DNA"/>
</dbReference>
<dbReference type="Proteomes" id="UP000276133">
    <property type="component" value="Unassembled WGS sequence"/>
</dbReference>
<dbReference type="AlphaFoldDB" id="A0A3M7Q947"/>
<proteinExistence type="predicted"/>
<keyword evidence="1" id="KW-0812">Transmembrane</keyword>
<gene>
    <name evidence="2" type="ORF">BpHYR1_028165</name>
</gene>
<evidence type="ECO:0000313" key="3">
    <source>
        <dbReference type="Proteomes" id="UP000276133"/>
    </source>
</evidence>
<accession>A0A3M7Q947</accession>
<keyword evidence="1" id="KW-1133">Transmembrane helix</keyword>
<protein>
    <submittedName>
        <fullName evidence="2">Uncharacterized protein</fullName>
    </submittedName>
</protein>
<evidence type="ECO:0000313" key="2">
    <source>
        <dbReference type="EMBL" id="RNA07475.1"/>
    </source>
</evidence>
<comment type="caution">
    <text evidence="2">The sequence shown here is derived from an EMBL/GenBank/DDBJ whole genome shotgun (WGS) entry which is preliminary data.</text>
</comment>